<dbReference type="InterPro" id="IPR035093">
    <property type="entry name" value="RelE/ParE_toxin_dom_sf"/>
</dbReference>
<dbReference type="InterPro" id="IPR007712">
    <property type="entry name" value="RelE/ParE_toxin"/>
</dbReference>
<evidence type="ECO:0000313" key="3">
    <source>
        <dbReference type="Proteomes" id="UP000426444"/>
    </source>
</evidence>
<sequence>MENKNYQIKFTPIASEDLDGIYYHISRELHAEGAAVTLMEKIEHSVMRLKDYPFSCNYVEDEFLKNKGYRKLTINNYIVFYLVDEEKEQVNIMRVLYGRQKYQSLL</sequence>
<evidence type="ECO:0008006" key="4">
    <source>
        <dbReference type="Google" id="ProtNLM"/>
    </source>
</evidence>
<dbReference type="RefSeq" id="WP_156204209.1">
    <property type="nucleotide sequence ID" value="NZ_CP046457.1"/>
</dbReference>
<dbReference type="SUPFAM" id="SSF143011">
    <property type="entry name" value="RelE-like"/>
    <property type="match status" value="1"/>
</dbReference>
<dbReference type="AlphaFoldDB" id="A0A6I6DH52"/>
<evidence type="ECO:0000313" key="2">
    <source>
        <dbReference type="EMBL" id="QGU00423.1"/>
    </source>
</evidence>
<proteinExistence type="predicted"/>
<evidence type="ECO:0000256" key="1">
    <source>
        <dbReference type="ARBA" id="ARBA00022649"/>
    </source>
</evidence>
<dbReference type="KEGG" id="salq:SYNTR_1829"/>
<dbReference type="Pfam" id="PF05016">
    <property type="entry name" value="ParE_toxin"/>
    <property type="match status" value="1"/>
</dbReference>
<protein>
    <recommendedName>
        <fullName evidence="4">Death on curing protein, Doc toxin</fullName>
    </recommendedName>
</protein>
<dbReference type="EMBL" id="CP046457">
    <property type="protein sequence ID" value="QGU00423.1"/>
    <property type="molecule type" value="Genomic_DNA"/>
</dbReference>
<reference evidence="3" key="1">
    <citation type="journal article" date="2019" name="Microbiology">
        <title>Complete Genome Sequence of an Uncultured Bacterium of the Candidate Phylum Bipolaricaulota.</title>
        <authorList>
            <person name="Kadnikov V.V."/>
            <person name="Mardanov A.V."/>
            <person name="Beletsky A.V."/>
            <person name="Frank Y.A."/>
            <person name="Karnachuk O.V."/>
            <person name="Ravin N.V."/>
        </authorList>
    </citation>
    <scope>NUCLEOTIDE SEQUENCE [LARGE SCALE GENOMIC DNA]</scope>
</reference>
<gene>
    <name evidence="2" type="ORF">SYNTR_1829</name>
</gene>
<accession>A0A6I6DH52</accession>
<keyword evidence="1" id="KW-1277">Toxin-antitoxin system</keyword>
<organism evidence="2 3">
    <name type="scientific">Candidatus Syntrophocurvum alkaliphilum</name>
    <dbReference type="NCBI Taxonomy" id="2293317"/>
    <lineage>
        <taxon>Bacteria</taxon>
        <taxon>Bacillati</taxon>
        <taxon>Bacillota</taxon>
        <taxon>Clostridia</taxon>
        <taxon>Eubacteriales</taxon>
        <taxon>Syntrophomonadaceae</taxon>
        <taxon>Candidatus Syntrophocurvum</taxon>
    </lineage>
</organism>
<dbReference type="Proteomes" id="UP000426444">
    <property type="component" value="Chromosome"/>
</dbReference>
<dbReference type="NCBIfam" id="TIGR02385">
    <property type="entry name" value="RelE_StbE"/>
    <property type="match status" value="1"/>
</dbReference>
<dbReference type="Gene3D" id="3.30.2310.20">
    <property type="entry name" value="RelE-like"/>
    <property type="match status" value="1"/>
</dbReference>
<keyword evidence="3" id="KW-1185">Reference proteome</keyword>
<dbReference type="OrthoDB" id="3268478at2"/>
<name>A0A6I6DH52_9FIRM</name>